<dbReference type="EMBL" id="GBHO01016562">
    <property type="protein sequence ID" value="JAG27042.1"/>
    <property type="molecule type" value="Transcribed_RNA"/>
</dbReference>
<name>A0A0A9Y1V2_LYGHE</name>
<dbReference type="AlphaFoldDB" id="A0A0A9Y1V2"/>
<feature type="compositionally biased region" description="Basic and acidic residues" evidence="1">
    <location>
        <begin position="60"/>
        <end position="75"/>
    </location>
</feature>
<proteinExistence type="predicted"/>
<evidence type="ECO:0000256" key="1">
    <source>
        <dbReference type="SAM" id="MobiDB-lite"/>
    </source>
</evidence>
<accession>A0A0A9Y1V2</accession>
<sequence length="131" mass="14881">LREANNDLKIQLRRERTEERRKVFQLADKRRRGTDPSDSNFTKWNKLLESVPEGGTSLEISEKSEKKPKLKDRSDSSSGKVGFLGRLLKKASKSSNTSEEGFSQLEKDSDHARKKVADKKQNSAESKTSKN</sequence>
<feature type="non-terminal residue" evidence="2">
    <location>
        <position position="1"/>
    </location>
</feature>
<feature type="non-terminal residue" evidence="2">
    <location>
        <position position="131"/>
    </location>
</feature>
<feature type="region of interest" description="Disordered" evidence="1">
    <location>
        <begin position="52"/>
        <end position="131"/>
    </location>
</feature>
<reference evidence="2" key="2">
    <citation type="submission" date="2014-07" db="EMBL/GenBank/DDBJ databases">
        <authorList>
            <person name="Hull J."/>
        </authorList>
    </citation>
    <scope>NUCLEOTIDE SEQUENCE</scope>
</reference>
<organism evidence="2">
    <name type="scientific">Lygus hesperus</name>
    <name type="common">Western plant bug</name>
    <dbReference type="NCBI Taxonomy" id="30085"/>
    <lineage>
        <taxon>Eukaryota</taxon>
        <taxon>Metazoa</taxon>
        <taxon>Ecdysozoa</taxon>
        <taxon>Arthropoda</taxon>
        <taxon>Hexapoda</taxon>
        <taxon>Insecta</taxon>
        <taxon>Pterygota</taxon>
        <taxon>Neoptera</taxon>
        <taxon>Paraneoptera</taxon>
        <taxon>Hemiptera</taxon>
        <taxon>Heteroptera</taxon>
        <taxon>Panheteroptera</taxon>
        <taxon>Cimicomorpha</taxon>
        <taxon>Miridae</taxon>
        <taxon>Mirini</taxon>
        <taxon>Lygus</taxon>
    </lineage>
</organism>
<protein>
    <submittedName>
        <fullName evidence="2">Uncharacterized protein</fullName>
    </submittedName>
</protein>
<evidence type="ECO:0000313" key="2">
    <source>
        <dbReference type="EMBL" id="JAG27042.1"/>
    </source>
</evidence>
<reference evidence="2" key="1">
    <citation type="journal article" date="2014" name="PLoS ONE">
        <title>Transcriptome-Based Identification of ABC Transporters in the Western Tarnished Plant Bug Lygus hesperus.</title>
        <authorList>
            <person name="Hull J.J."/>
            <person name="Chaney K."/>
            <person name="Geib S.M."/>
            <person name="Fabrick J.A."/>
            <person name="Brent C.S."/>
            <person name="Walsh D."/>
            <person name="Lavine L.C."/>
        </authorList>
    </citation>
    <scope>NUCLEOTIDE SEQUENCE</scope>
</reference>
<gene>
    <name evidence="2" type="ORF">CM83_3393</name>
</gene>